<organism evidence="3 4">
    <name type="scientific">Azospirillum doebereinerae</name>
    <dbReference type="NCBI Taxonomy" id="92933"/>
    <lineage>
        <taxon>Bacteria</taxon>
        <taxon>Pseudomonadati</taxon>
        <taxon>Pseudomonadota</taxon>
        <taxon>Alphaproteobacteria</taxon>
        <taxon>Rhodospirillales</taxon>
        <taxon>Azospirillaceae</taxon>
        <taxon>Azospirillum</taxon>
    </lineage>
</organism>
<evidence type="ECO:0000313" key="4">
    <source>
        <dbReference type="Proteomes" id="UP000280346"/>
    </source>
</evidence>
<evidence type="ECO:0000313" key="3">
    <source>
        <dbReference type="EMBL" id="RUQ63997.1"/>
    </source>
</evidence>
<keyword evidence="4" id="KW-1185">Reference proteome</keyword>
<sequence length="88" mass="9731">MTIDLEGLLASLNTQRIAVDGAFGALLLSVWVWMGEVQGEAQRVTVYLSLAIVLGRAVLFLRDVRARSRGRSKPFPGERFDGDRSTRP</sequence>
<dbReference type="Proteomes" id="UP000280346">
    <property type="component" value="Unassembled WGS sequence"/>
</dbReference>
<dbReference type="EMBL" id="RZIJ01000031">
    <property type="protein sequence ID" value="RUQ63997.1"/>
    <property type="molecule type" value="Genomic_DNA"/>
</dbReference>
<evidence type="ECO:0000256" key="2">
    <source>
        <dbReference type="SAM" id="Phobius"/>
    </source>
</evidence>
<feature type="transmembrane region" description="Helical" evidence="2">
    <location>
        <begin position="46"/>
        <end position="64"/>
    </location>
</feature>
<keyword evidence="2" id="KW-0472">Membrane</keyword>
<protein>
    <submittedName>
        <fullName evidence="3">Uncharacterized protein</fullName>
    </submittedName>
</protein>
<comment type="caution">
    <text evidence="3">The sequence shown here is derived from an EMBL/GenBank/DDBJ whole genome shotgun (WGS) entry which is preliminary data.</text>
</comment>
<gene>
    <name evidence="3" type="ORF">EJ913_27115</name>
</gene>
<dbReference type="RefSeq" id="WP_127003831.1">
    <property type="nucleotide sequence ID" value="NZ_JBNPXW010000008.1"/>
</dbReference>
<feature type="transmembrane region" description="Helical" evidence="2">
    <location>
        <begin position="17"/>
        <end position="34"/>
    </location>
</feature>
<proteinExistence type="predicted"/>
<feature type="compositionally biased region" description="Basic and acidic residues" evidence="1">
    <location>
        <begin position="76"/>
        <end position="88"/>
    </location>
</feature>
<accession>A0A3S0XJ12</accession>
<keyword evidence="2" id="KW-1133">Transmembrane helix</keyword>
<feature type="region of interest" description="Disordered" evidence="1">
    <location>
        <begin position="69"/>
        <end position="88"/>
    </location>
</feature>
<name>A0A3S0XJ12_9PROT</name>
<reference evidence="3 4" key="1">
    <citation type="submission" date="2018-12" db="EMBL/GenBank/DDBJ databases">
        <authorList>
            <person name="Yang Y."/>
        </authorList>
    </citation>
    <scope>NUCLEOTIDE SEQUENCE [LARGE SCALE GENOMIC DNA]</scope>
    <source>
        <strain evidence="3 4">GSF71</strain>
    </source>
</reference>
<dbReference type="AlphaFoldDB" id="A0A3S0XJ12"/>
<evidence type="ECO:0000256" key="1">
    <source>
        <dbReference type="SAM" id="MobiDB-lite"/>
    </source>
</evidence>
<keyword evidence="2" id="KW-0812">Transmembrane</keyword>